<evidence type="ECO:0000256" key="3">
    <source>
        <dbReference type="ARBA" id="ARBA00022748"/>
    </source>
</evidence>
<dbReference type="Pfam" id="PF23892">
    <property type="entry name" value="Ig_CycH"/>
    <property type="match status" value="1"/>
</dbReference>
<evidence type="ECO:0000256" key="5">
    <source>
        <dbReference type="SAM" id="Phobius"/>
    </source>
</evidence>
<gene>
    <name evidence="8" type="primary">ccmI</name>
    <name evidence="8" type="ORF">GPA26_08355</name>
</gene>
<dbReference type="NCBIfam" id="TIGR03142">
    <property type="entry name" value="cytochro_ccmI"/>
    <property type="match status" value="1"/>
</dbReference>
<dbReference type="Gene3D" id="1.25.40.10">
    <property type="entry name" value="Tetratricopeptide repeat domain"/>
    <property type="match status" value="1"/>
</dbReference>
<dbReference type="InterPro" id="IPR056413">
    <property type="entry name" value="TPR_CcmH_CycH"/>
</dbReference>
<keyword evidence="4" id="KW-0802">TPR repeat</keyword>
<keyword evidence="5" id="KW-1133">Transmembrane helix</keyword>
<dbReference type="InterPro" id="IPR056412">
    <property type="entry name" value="Ig_CycH"/>
</dbReference>
<proteinExistence type="predicted"/>
<dbReference type="EMBL" id="WTVR01000013">
    <property type="protein sequence ID" value="NMF88496.1"/>
    <property type="molecule type" value="Genomic_DNA"/>
</dbReference>
<organism evidence="8 9">
    <name type="scientific">Aromatoleum petrolei</name>
    <dbReference type="NCBI Taxonomy" id="76116"/>
    <lineage>
        <taxon>Bacteria</taxon>
        <taxon>Pseudomonadati</taxon>
        <taxon>Pseudomonadota</taxon>
        <taxon>Betaproteobacteria</taxon>
        <taxon>Rhodocyclales</taxon>
        <taxon>Rhodocyclaceae</taxon>
        <taxon>Aromatoleum</taxon>
    </lineage>
</organism>
<name>A0ABX1MQ95_9RHOO</name>
<dbReference type="RefSeq" id="WP_169205911.1">
    <property type="nucleotide sequence ID" value="NZ_CP059560.1"/>
</dbReference>
<evidence type="ECO:0000259" key="6">
    <source>
        <dbReference type="Pfam" id="PF23892"/>
    </source>
</evidence>
<evidence type="ECO:0000313" key="8">
    <source>
        <dbReference type="EMBL" id="NMF88496.1"/>
    </source>
</evidence>
<accession>A0ABX1MQ95</accession>
<dbReference type="InterPro" id="IPR051263">
    <property type="entry name" value="C-type_cytochrome_biogenesis"/>
</dbReference>
<evidence type="ECO:0000256" key="2">
    <source>
        <dbReference type="ARBA" id="ARBA00022737"/>
    </source>
</evidence>
<comment type="subcellular location">
    <subcellularLocation>
        <location evidence="1">Cell envelope</location>
    </subcellularLocation>
</comment>
<dbReference type="Proteomes" id="UP000652074">
    <property type="component" value="Unassembled WGS sequence"/>
</dbReference>
<sequence>MTVFLILATLLVAGALLLVIPPMLGAGAKAREHAARQEQVRTVLIVLREQLAELEADHAAGRIADAEYQRSREELEQRALTEAGTTEAGVDAAPARAWALGVVFAVPVLAVAVYLVLGTPEGLDPASARPAPEAGHQITPEQMQAMVVQLADRLERQPDDVQGWMMLGRSFAVMQNFQGALATWAKIGTKIPDHPDILADWADLLAGASGRKFEGDPDRLIARALELAPNHVKALALSGTSAFVRHDYATASAQWEKILASLQPGDGAYGSILASINEARAKGGMAALSPPAGAQMAGIGGAPAAREEGAAASAPLTLRGRLSLAPELVQQAGSDATVFLFARPLQGGMPIAALRLRAGELPVEFDFANAQRMSQGPLPEQIAVGARVSKGGGATAAAGDLESQTVLVAPDAQGVSIVIDRVRK</sequence>
<dbReference type="InterPro" id="IPR011990">
    <property type="entry name" value="TPR-like_helical_dom_sf"/>
</dbReference>
<evidence type="ECO:0000259" key="7">
    <source>
        <dbReference type="Pfam" id="PF23914"/>
    </source>
</evidence>
<keyword evidence="9" id="KW-1185">Reference proteome</keyword>
<keyword evidence="5" id="KW-0812">Transmembrane</keyword>
<evidence type="ECO:0000256" key="1">
    <source>
        <dbReference type="ARBA" id="ARBA00004196"/>
    </source>
</evidence>
<reference evidence="8 9" key="1">
    <citation type="submission" date="2019-12" db="EMBL/GenBank/DDBJ databases">
        <title>Comparative genomics gives insights into the taxonomy of the Azoarcus-Aromatoleum group and reveals separate origins of nif in the plant-associated Azoarcus and non-plant-associated Aromatoleum sub-groups.</title>
        <authorList>
            <person name="Lafos M."/>
            <person name="Maluk M."/>
            <person name="Batista M."/>
            <person name="Junghare M."/>
            <person name="Carmona M."/>
            <person name="Faoro H."/>
            <person name="Cruz L.M."/>
            <person name="Battistoni F."/>
            <person name="De Souza E."/>
            <person name="Pedrosa F."/>
            <person name="Chen W.-M."/>
            <person name="Poole P.S."/>
            <person name="Dixon R.A."/>
            <person name="James E.K."/>
        </authorList>
    </citation>
    <scope>NUCLEOTIDE SEQUENCE [LARGE SCALE GENOMIC DNA]</scope>
    <source>
        <strain evidence="8 9">ToN1</strain>
    </source>
</reference>
<dbReference type="PANTHER" id="PTHR47870">
    <property type="entry name" value="CYTOCHROME C-TYPE BIOGENESIS PROTEIN CCMH"/>
    <property type="match status" value="1"/>
</dbReference>
<feature type="domain" description="Cytochrome c-type biogenesis protein H Ig-like" evidence="6">
    <location>
        <begin position="319"/>
        <end position="420"/>
    </location>
</feature>
<feature type="domain" description="Cytochrome c-type biogenesis protein H TPR" evidence="7">
    <location>
        <begin position="129"/>
        <end position="267"/>
    </location>
</feature>
<keyword evidence="5" id="KW-0472">Membrane</keyword>
<dbReference type="SUPFAM" id="SSF48452">
    <property type="entry name" value="TPR-like"/>
    <property type="match status" value="1"/>
</dbReference>
<protein>
    <submittedName>
        <fullName evidence="8">C-type cytochrome biogenesis protein CcmI</fullName>
    </submittedName>
</protein>
<dbReference type="Pfam" id="PF23914">
    <property type="entry name" value="TPR_CcmH_CycH"/>
    <property type="match status" value="1"/>
</dbReference>
<evidence type="ECO:0000313" key="9">
    <source>
        <dbReference type="Proteomes" id="UP000652074"/>
    </source>
</evidence>
<comment type="caution">
    <text evidence="8">The sequence shown here is derived from an EMBL/GenBank/DDBJ whole genome shotgun (WGS) entry which is preliminary data.</text>
</comment>
<dbReference type="InterPro" id="IPR017560">
    <property type="entry name" value="Cyt_c_biogenesis_CcmI"/>
</dbReference>
<keyword evidence="3" id="KW-0201">Cytochrome c-type biogenesis</keyword>
<evidence type="ECO:0000256" key="4">
    <source>
        <dbReference type="ARBA" id="ARBA00022803"/>
    </source>
</evidence>
<feature type="transmembrane region" description="Helical" evidence="5">
    <location>
        <begin position="97"/>
        <end position="117"/>
    </location>
</feature>
<keyword evidence="2" id="KW-0677">Repeat</keyword>
<dbReference type="PANTHER" id="PTHR47870:SF1">
    <property type="entry name" value="CYTOCHROME C-TYPE BIOGENESIS PROTEIN CCMH"/>
    <property type="match status" value="1"/>
</dbReference>